<protein>
    <submittedName>
        <fullName evidence="2">PAS domain-containing protein</fullName>
    </submittedName>
</protein>
<sequence length="426" mass="47815">MAKNFRVDMSSTVLSGKEHCLAAYIEALPAVVWRIDIVGNEITFLNNYTIPSLGEYARAVLQNPVQAEERIPKEDRQRFHHCYNQVRNRHATACTFRMRLENGSMGWFKIIAMPDPENPSCSVGLLLDITAHVNTILSTEGRPGLSEKIDLVPDPVLLVRFSDRRVFRANQAALQLLGYSSQQITSLDLDMLLQNNPKNRLFEIYEGLIFSDAWCGEIKVSDAMGRHHQCSAHIEGIARDDENVLWVTLSHLNSCQACKGIPVRGNESVSVREVRAAMKKCRTVKQLLEAMLAALPPESPTDAIMLSRIFIAQNQVLVTGAGEPFESVPENRSHLYEGSIAENIVRFNLSNHVVMETSKSIKAIDWALFIPRGIHSYYAQPFFDDGVLTKVLIFCSRGAGNYDPDAPAPMQELYPDFLDHLERCLS</sequence>
<evidence type="ECO:0000313" key="2">
    <source>
        <dbReference type="EMBL" id="SKA78953.1"/>
    </source>
</evidence>
<dbReference type="Proteomes" id="UP000190027">
    <property type="component" value="Unassembled WGS sequence"/>
</dbReference>
<keyword evidence="3" id="KW-1185">Reference proteome</keyword>
<gene>
    <name evidence="2" type="ORF">SAMN02745704_01232</name>
</gene>
<dbReference type="RefSeq" id="WP_078716785.1">
    <property type="nucleotide sequence ID" value="NZ_FUYC01000003.1"/>
</dbReference>
<dbReference type="SUPFAM" id="SSF55785">
    <property type="entry name" value="PYP-like sensor domain (PAS domain)"/>
    <property type="match status" value="2"/>
</dbReference>
<evidence type="ECO:0000259" key="1">
    <source>
        <dbReference type="Pfam" id="PF13426"/>
    </source>
</evidence>
<feature type="domain" description="PAS" evidence="1">
    <location>
        <begin position="153"/>
        <end position="244"/>
    </location>
</feature>
<accession>A0A1T4WNN0</accession>
<dbReference type="InterPro" id="IPR035965">
    <property type="entry name" value="PAS-like_dom_sf"/>
</dbReference>
<proteinExistence type="predicted"/>
<name>A0A1T4WNN0_9BACT</name>
<evidence type="ECO:0000313" key="3">
    <source>
        <dbReference type="Proteomes" id="UP000190027"/>
    </source>
</evidence>
<dbReference type="STRING" id="1121449.SAMN02745704_01232"/>
<dbReference type="AlphaFoldDB" id="A0A1T4WNN0"/>
<dbReference type="Gene3D" id="3.30.450.20">
    <property type="entry name" value="PAS domain"/>
    <property type="match status" value="2"/>
</dbReference>
<dbReference type="Pfam" id="PF13426">
    <property type="entry name" value="PAS_9"/>
    <property type="match status" value="1"/>
</dbReference>
<dbReference type="EMBL" id="FUYC01000003">
    <property type="protein sequence ID" value="SKA78953.1"/>
    <property type="molecule type" value="Genomic_DNA"/>
</dbReference>
<organism evidence="2 3">
    <name type="scientific">Paucidesulfovibrio gracilis DSM 16080</name>
    <dbReference type="NCBI Taxonomy" id="1121449"/>
    <lineage>
        <taxon>Bacteria</taxon>
        <taxon>Pseudomonadati</taxon>
        <taxon>Thermodesulfobacteriota</taxon>
        <taxon>Desulfovibrionia</taxon>
        <taxon>Desulfovibrionales</taxon>
        <taxon>Desulfovibrionaceae</taxon>
        <taxon>Paucidesulfovibrio</taxon>
    </lineage>
</organism>
<reference evidence="2 3" key="1">
    <citation type="submission" date="2017-02" db="EMBL/GenBank/DDBJ databases">
        <authorList>
            <person name="Peterson S.W."/>
        </authorList>
    </citation>
    <scope>NUCLEOTIDE SEQUENCE [LARGE SCALE GENOMIC DNA]</scope>
    <source>
        <strain evidence="2 3">DSM 16080</strain>
    </source>
</reference>
<dbReference type="InterPro" id="IPR000014">
    <property type="entry name" value="PAS"/>
</dbReference>